<proteinExistence type="predicted"/>
<organism evidence="2 3">
    <name type="scientific">Miscanthus lutarioriparius</name>
    <dbReference type="NCBI Taxonomy" id="422564"/>
    <lineage>
        <taxon>Eukaryota</taxon>
        <taxon>Viridiplantae</taxon>
        <taxon>Streptophyta</taxon>
        <taxon>Embryophyta</taxon>
        <taxon>Tracheophyta</taxon>
        <taxon>Spermatophyta</taxon>
        <taxon>Magnoliopsida</taxon>
        <taxon>Liliopsida</taxon>
        <taxon>Poales</taxon>
        <taxon>Poaceae</taxon>
        <taxon>PACMAD clade</taxon>
        <taxon>Panicoideae</taxon>
        <taxon>Andropogonodae</taxon>
        <taxon>Andropogoneae</taxon>
        <taxon>Saccharinae</taxon>
        <taxon>Miscanthus</taxon>
    </lineage>
</organism>
<evidence type="ECO:0000256" key="1">
    <source>
        <dbReference type="SAM" id="Phobius"/>
    </source>
</evidence>
<keyword evidence="1" id="KW-0812">Transmembrane</keyword>
<keyword evidence="1" id="KW-0472">Membrane</keyword>
<evidence type="ECO:0000313" key="3">
    <source>
        <dbReference type="Proteomes" id="UP000604825"/>
    </source>
</evidence>
<gene>
    <name evidence="2" type="ORF">NCGR_LOCUS65904</name>
</gene>
<feature type="transmembrane region" description="Helical" evidence="1">
    <location>
        <begin position="63"/>
        <end position="81"/>
    </location>
</feature>
<keyword evidence="3" id="KW-1185">Reference proteome</keyword>
<dbReference type="AlphaFoldDB" id="A0A811SLG6"/>
<protein>
    <submittedName>
        <fullName evidence="2">Uncharacterized protein</fullName>
    </submittedName>
</protein>
<evidence type="ECO:0000313" key="2">
    <source>
        <dbReference type="EMBL" id="CAD6341806.1"/>
    </source>
</evidence>
<feature type="transmembrane region" description="Helical" evidence="1">
    <location>
        <begin position="88"/>
        <end position="109"/>
    </location>
</feature>
<keyword evidence="1" id="KW-1133">Transmembrane helix</keyword>
<name>A0A811SLG6_9POAL</name>
<sequence length="113" mass="11840">MDMGSFHIDTGGLNNWSLEGTIDSQSLPSPNPLKTLAQHHRVADARPAAATAAAGDDGEASAWPLRVSLLLGLFLPLAVPLRLLRLHLVPLPVALPFLLVIVLAGPELLPSSG</sequence>
<reference evidence="2" key="1">
    <citation type="submission" date="2020-10" db="EMBL/GenBank/DDBJ databases">
        <authorList>
            <person name="Han B."/>
            <person name="Lu T."/>
            <person name="Zhao Q."/>
            <person name="Huang X."/>
            <person name="Zhao Y."/>
        </authorList>
    </citation>
    <scope>NUCLEOTIDE SEQUENCE</scope>
</reference>
<accession>A0A811SLG6</accession>
<dbReference type="Proteomes" id="UP000604825">
    <property type="component" value="Unassembled WGS sequence"/>
</dbReference>
<dbReference type="EMBL" id="CAJGYO010000309">
    <property type="protein sequence ID" value="CAD6341806.1"/>
    <property type="molecule type" value="Genomic_DNA"/>
</dbReference>
<comment type="caution">
    <text evidence="2">The sequence shown here is derived from an EMBL/GenBank/DDBJ whole genome shotgun (WGS) entry which is preliminary data.</text>
</comment>